<evidence type="ECO:0000256" key="10">
    <source>
        <dbReference type="SAM" id="MobiDB-lite"/>
    </source>
</evidence>
<evidence type="ECO:0000256" key="1">
    <source>
        <dbReference type="ARBA" id="ARBA00001961"/>
    </source>
</evidence>
<dbReference type="Gene3D" id="2.60.120.330">
    <property type="entry name" value="B-lactam Antibiotic, Isopenicillin N Synthase, Chain"/>
    <property type="match status" value="1"/>
</dbReference>
<dbReference type="FunFam" id="2.60.120.330:FF:000003">
    <property type="entry name" value="Gibberellin 20 oxidase 2"/>
    <property type="match status" value="1"/>
</dbReference>
<dbReference type="EMBL" id="JAXIOK010000005">
    <property type="protein sequence ID" value="KAK4770921.1"/>
    <property type="molecule type" value="Genomic_DNA"/>
</dbReference>
<evidence type="ECO:0000256" key="4">
    <source>
        <dbReference type="ARBA" id="ARBA00023002"/>
    </source>
</evidence>
<dbReference type="PANTHER" id="PTHR47990">
    <property type="entry name" value="2-OXOGLUTARATE (2OG) AND FE(II)-DEPENDENT OXYGENASE SUPERFAMILY PROTEIN-RELATED"/>
    <property type="match status" value="1"/>
</dbReference>
<gene>
    <name evidence="12" type="ORF">SAY87_031453</name>
</gene>
<dbReference type="GO" id="GO:0046872">
    <property type="term" value="F:metal ion binding"/>
    <property type="evidence" value="ECO:0007669"/>
    <property type="project" value="UniProtKB-KW"/>
</dbReference>
<evidence type="ECO:0000256" key="6">
    <source>
        <dbReference type="ARBA" id="ARBA00037909"/>
    </source>
</evidence>
<evidence type="ECO:0000259" key="11">
    <source>
        <dbReference type="PROSITE" id="PS51471"/>
    </source>
</evidence>
<dbReference type="InterPro" id="IPR027443">
    <property type="entry name" value="IPNS-like_sf"/>
</dbReference>
<evidence type="ECO:0000256" key="8">
    <source>
        <dbReference type="ARBA" id="ARBA00050508"/>
    </source>
</evidence>
<comment type="pathway">
    <text evidence="2">Hormone biosynthesis.</text>
</comment>
<comment type="caution">
    <text evidence="12">The sequence shown here is derived from an EMBL/GenBank/DDBJ whole genome shotgun (WGS) entry which is preliminary data.</text>
</comment>
<dbReference type="PRINTS" id="PR00682">
    <property type="entry name" value="IPNSYNTHASE"/>
</dbReference>
<dbReference type="InterPro" id="IPR005123">
    <property type="entry name" value="Oxoglu/Fe-dep_dioxygenase_dom"/>
</dbReference>
<comment type="similarity">
    <text evidence="7">Belongs to the iron/ascorbate-dependent oxidoreductase family. GA20OX subfamily.</text>
</comment>
<feature type="region of interest" description="Disordered" evidence="10">
    <location>
        <begin position="372"/>
        <end position="392"/>
    </location>
</feature>
<dbReference type="Pfam" id="PF03171">
    <property type="entry name" value="2OG-FeII_Oxy"/>
    <property type="match status" value="1"/>
</dbReference>
<proteinExistence type="inferred from homology"/>
<accession>A0AAN7KPE4</accession>
<keyword evidence="5 9" id="KW-0408">Iron</keyword>
<evidence type="ECO:0000256" key="5">
    <source>
        <dbReference type="ARBA" id="ARBA00023004"/>
    </source>
</evidence>
<dbReference type="SUPFAM" id="SSF51197">
    <property type="entry name" value="Clavaminate synthase-like"/>
    <property type="match status" value="1"/>
</dbReference>
<dbReference type="InterPro" id="IPR044861">
    <property type="entry name" value="IPNS-like_FE2OG_OXY"/>
</dbReference>
<organism evidence="12 13">
    <name type="scientific">Trapa incisa</name>
    <dbReference type="NCBI Taxonomy" id="236973"/>
    <lineage>
        <taxon>Eukaryota</taxon>
        <taxon>Viridiplantae</taxon>
        <taxon>Streptophyta</taxon>
        <taxon>Embryophyta</taxon>
        <taxon>Tracheophyta</taxon>
        <taxon>Spermatophyta</taxon>
        <taxon>Magnoliopsida</taxon>
        <taxon>eudicotyledons</taxon>
        <taxon>Gunneridae</taxon>
        <taxon>Pentapetalae</taxon>
        <taxon>rosids</taxon>
        <taxon>malvids</taxon>
        <taxon>Myrtales</taxon>
        <taxon>Lythraceae</taxon>
        <taxon>Trapa</taxon>
    </lineage>
</organism>
<keyword evidence="4 9" id="KW-0560">Oxidoreductase</keyword>
<evidence type="ECO:0000313" key="13">
    <source>
        <dbReference type="Proteomes" id="UP001345219"/>
    </source>
</evidence>
<keyword evidence="13" id="KW-1185">Reference proteome</keyword>
<evidence type="ECO:0000256" key="2">
    <source>
        <dbReference type="ARBA" id="ARBA00004972"/>
    </source>
</evidence>
<dbReference type="Proteomes" id="UP001345219">
    <property type="component" value="Chromosome 24"/>
</dbReference>
<dbReference type="InterPro" id="IPR050231">
    <property type="entry name" value="Iron_ascorbate_oxido_reductase"/>
</dbReference>
<dbReference type="Pfam" id="PF14226">
    <property type="entry name" value="DIOX_N"/>
    <property type="match status" value="1"/>
</dbReference>
<comment type="pathway">
    <text evidence="6">Plant hormone biosynthesis; gibberellin biosynthesis.</text>
</comment>
<dbReference type="PROSITE" id="PS51471">
    <property type="entry name" value="FE2OG_OXY"/>
    <property type="match status" value="1"/>
</dbReference>
<evidence type="ECO:0000256" key="3">
    <source>
        <dbReference type="ARBA" id="ARBA00022723"/>
    </source>
</evidence>
<evidence type="ECO:0000256" key="7">
    <source>
        <dbReference type="ARBA" id="ARBA00043997"/>
    </source>
</evidence>
<comment type="catalytic activity">
    <reaction evidence="8">
        <text>gibberellin A12 + 2 2-oxoglutarate + 3 O2 + H(+) = gibberellin A9 + 2 succinate + 3 CO2 + 2 H2O</text>
        <dbReference type="Rhea" id="RHEA:60772"/>
        <dbReference type="ChEBI" id="CHEBI:15377"/>
        <dbReference type="ChEBI" id="CHEBI:15378"/>
        <dbReference type="ChEBI" id="CHEBI:15379"/>
        <dbReference type="ChEBI" id="CHEBI:16526"/>
        <dbReference type="ChEBI" id="CHEBI:16810"/>
        <dbReference type="ChEBI" id="CHEBI:30031"/>
        <dbReference type="ChEBI" id="CHEBI:58627"/>
        <dbReference type="ChEBI" id="CHEBI:73255"/>
    </reaction>
    <physiologicalReaction direction="left-to-right" evidence="8">
        <dbReference type="Rhea" id="RHEA:60773"/>
    </physiologicalReaction>
</comment>
<dbReference type="InterPro" id="IPR026992">
    <property type="entry name" value="DIOX_N"/>
</dbReference>
<comment type="cofactor">
    <cofactor evidence="1">
        <name>L-ascorbate</name>
        <dbReference type="ChEBI" id="CHEBI:38290"/>
    </cofactor>
</comment>
<feature type="compositionally biased region" description="Basic and acidic residues" evidence="10">
    <location>
        <begin position="372"/>
        <end position="382"/>
    </location>
</feature>
<feature type="domain" description="Fe2OG dioxygenase" evidence="11">
    <location>
        <begin position="206"/>
        <end position="308"/>
    </location>
</feature>
<sequence length="392" mass="43949">MSSISLPSVSPPSENDLKAPFLDHHSVPAQFLWPEEDTVQALDELNAPLVDLCGFLRGDHELTLEAAGAVRKACSQHGFFQVVNHGVDPGLIQAAHDWIDPFFRSPMESKLRARKQAGSMWGYSSAHIGRFSSKLPWKETLSFGVPASSPESVVEFFESTLGLEFAYTGMVYQNYCEAMRDLSLRIMELLAISLGVERLHYRDFFEEEGCLIMRCNWYPPCKEPSRVLGTGPHSDPTSLTILHQDNVGGLEVFTDGKWQKVRPRHNALVINIGDSFMALSNGVYQSCLHRVVVNEHVVRRSLSFFLCPPPDKPVRPPQSLLDGGDQARKYPDFTWSDFFLFVIKYCRADNGDTLKRFSNWVISRSSSRGAEIENRSSTDKAARTPCALTSTN</sequence>
<evidence type="ECO:0000313" key="12">
    <source>
        <dbReference type="EMBL" id="KAK4770921.1"/>
    </source>
</evidence>
<keyword evidence="3 9" id="KW-0479">Metal-binding</keyword>
<dbReference type="GO" id="GO:0045544">
    <property type="term" value="F:gibberellin 20-oxidase activity"/>
    <property type="evidence" value="ECO:0007669"/>
    <property type="project" value="UniProtKB-ARBA"/>
</dbReference>
<protein>
    <recommendedName>
        <fullName evidence="11">Fe2OG dioxygenase domain-containing protein</fullName>
    </recommendedName>
</protein>
<dbReference type="AlphaFoldDB" id="A0AAN7KPE4"/>
<dbReference type="GO" id="GO:0009686">
    <property type="term" value="P:gibberellin biosynthetic process"/>
    <property type="evidence" value="ECO:0007669"/>
    <property type="project" value="UniProtKB-ARBA"/>
</dbReference>
<evidence type="ECO:0000256" key="9">
    <source>
        <dbReference type="RuleBase" id="RU003682"/>
    </source>
</evidence>
<reference evidence="12 13" key="1">
    <citation type="journal article" date="2023" name="Hortic Res">
        <title>Pangenome of water caltrop reveals structural variations and asymmetric subgenome divergence after allopolyploidization.</title>
        <authorList>
            <person name="Zhang X."/>
            <person name="Chen Y."/>
            <person name="Wang L."/>
            <person name="Yuan Y."/>
            <person name="Fang M."/>
            <person name="Shi L."/>
            <person name="Lu R."/>
            <person name="Comes H.P."/>
            <person name="Ma Y."/>
            <person name="Chen Y."/>
            <person name="Huang G."/>
            <person name="Zhou Y."/>
            <person name="Zheng Z."/>
            <person name="Qiu Y."/>
        </authorList>
    </citation>
    <scope>NUCLEOTIDE SEQUENCE [LARGE SCALE GENOMIC DNA]</scope>
    <source>
        <tissue evidence="12">Roots</tissue>
    </source>
</reference>
<name>A0AAN7KPE4_9MYRT</name>